<dbReference type="Gene3D" id="3.10.20.90">
    <property type="entry name" value="Phosphatidylinositol 3-kinase Catalytic Subunit, Chain A, domain 1"/>
    <property type="match status" value="1"/>
</dbReference>
<feature type="compositionally biased region" description="Low complexity" evidence="11">
    <location>
        <begin position="26"/>
        <end position="51"/>
    </location>
</feature>
<feature type="coiled-coil region" evidence="10">
    <location>
        <begin position="151"/>
        <end position="216"/>
    </location>
</feature>
<dbReference type="FunFam" id="3.30.420.210:FF:000003">
    <property type="entry name" value="UBX domain protein 11"/>
    <property type="match status" value="1"/>
</dbReference>
<proteinExistence type="predicted"/>
<sequence length="554" mass="60572">LPTTMSGPMSSLNKSRRMPFKPPSNPNFGGANNNINTTHSNSSRSSSRQSSDLTTETGGGDSKRSSPRLPPMSSLSTIDDKSLGSPTSANTAEDDSELLKLANEVLDDEVSRRMRRDRQKRETATVKSADRPPSARGNSDADLLTTAVSRVGALERLCKEQREELSRRQRRIDVLEDKVRLLTTAAGAAKGSSREVDSLRSRCRELQKQVHEMENFLADYGLIWVGEDDADEAGSNESDEAANWNWDPSSFWRPKDSTSTDAADSIETTPNFFNRLLECIGELNRLVGEDELQVTKTGTGAKLARQKLESAIPLSVYANGLALWDGPFRLYTEPSTRQLVADILDGYFPTELQSRYPDGVAFVVNDRREVQFDSTSSNSTLGFAGQGRVLGGGSRDDQQQQQRRQQFLGRLPASVVAKSGQLVDVRQSVADTLSAGHEQQLPARQLSNVLIDASGDTPADRVASVKIRCNVRQANAGTYLIRLPFNSKVSQLFSLLRDRGAMSNLNIANGEQVALVNAYPRSTLSEDGESTATVEECGLAPNATLMLVVQKINK</sequence>
<comment type="function">
    <text evidence="5">May be involved in the reorganization of actin cytoskeleton mediated by RND1, RND2 and RND3. Promotes RHOA activation mediated by GNA12 and GNA13.</text>
</comment>
<evidence type="ECO:0000259" key="12">
    <source>
        <dbReference type="PROSITE" id="PS50033"/>
    </source>
</evidence>
<feature type="domain" description="UBX" evidence="12">
    <location>
        <begin position="462"/>
        <end position="547"/>
    </location>
</feature>
<feature type="compositionally biased region" description="Basic and acidic residues" evidence="11">
    <location>
        <begin position="119"/>
        <end position="130"/>
    </location>
</feature>
<dbReference type="InterPro" id="IPR036241">
    <property type="entry name" value="NSFL1C_SEP_dom_sf"/>
</dbReference>
<evidence type="ECO:0000256" key="6">
    <source>
        <dbReference type="ARBA" id="ARBA00062345"/>
    </source>
</evidence>
<feature type="domain" description="SEP" evidence="13">
    <location>
        <begin position="309"/>
        <end position="373"/>
    </location>
</feature>
<keyword evidence="4" id="KW-0206">Cytoskeleton</keyword>
<feature type="region of interest" description="Disordered" evidence="11">
    <location>
        <begin position="375"/>
        <end position="404"/>
    </location>
</feature>
<dbReference type="EMBL" id="NIVC01001833">
    <property type="protein sequence ID" value="PAA63557.1"/>
    <property type="molecule type" value="Genomic_DNA"/>
</dbReference>
<comment type="caution">
    <text evidence="14">The sequence shown here is derived from an EMBL/GenBank/DDBJ whole genome shotgun (WGS) entry which is preliminary data.</text>
</comment>
<evidence type="ECO:0000259" key="13">
    <source>
        <dbReference type="PROSITE" id="PS51399"/>
    </source>
</evidence>
<evidence type="ECO:0000256" key="10">
    <source>
        <dbReference type="SAM" id="Coils"/>
    </source>
</evidence>
<dbReference type="Gene3D" id="3.30.420.210">
    <property type="entry name" value="SEP domain"/>
    <property type="match status" value="1"/>
</dbReference>
<evidence type="ECO:0000313" key="15">
    <source>
        <dbReference type="Proteomes" id="UP000215902"/>
    </source>
</evidence>
<name>A0A267ERP8_9PLAT</name>
<protein>
    <recommendedName>
        <fullName evidence="7">UBX domain-containing protein 11</fullName>
    </recommendedName>
    <alternativeName>
        <fullName evidence="9">Socius</fullName>
    </alternativeName>
    <alternativeName>
        <fullName evidence="8">UBX domain-containing protein 5</fullName>
    </alternativeName>
</protein>
<reference evidence="14 15" key="1">
    <citation type="submission" date="2017-06" db="EMBL/GenBank/DDBJ databases">
        <title>A platform for efficient transgenesis in Macrostomum lignano, a flatworm model organism for stem cell research.</title>
        <authorList>
            <person name="Berezikov E."/>
        </authorList>
    </citation>
    <scope>NUCLEOTIDE SEQUENCE [LARGE SCALE GENOMIC DNA]</scope>
    <source>
        <strain evidence="14">DV1</strain>
        <tissue evidence="14">Whole organism</tissue>
    </source>
</reference>
<evidence type="ECO:0000256" key="1">
    <source>
        <dbReference type="ARBA" id="ARBA00004245"/>
    </source>
</evidence>
<dbReference type="InterPro" id="IPR012989">
    <property type="entry name" value="SEP_domain"/>
</dbReference>
<feature type="region of interest" description="Disordered" evidence="11">
    <location>
        <begin position="231"/>
        <end position="250"/>
    </location>
</feature>
<comment type="subunit">
    <text evidence="6">Interacts with GNA12, GNA13, RND1, RND2 and RND3.</text>
</comment>
<evidence type="ECO:0000256" key="3">
    <source>
        <dbReference type="ARBA" id="ARBA00023054"/>
    </source>
</evidence>
<evidence type="ECO:0000256" key="7">
    <source>
        <dbReference type="ARBA" id="ARBA00073759"/>
    </source>
</evidence>
<evidence type="ECO:0000256" key="5">
    <source>
        <dbReference type="ARBA" id="ARBA00059434"/>
    </source>
</evidence>
<feature type="region of interest" description="Disordered" evidence="11">
    <location>
        <begin position="110"/>
        <end position="140"/>
    </location>
</feature>
<dbReference type="PROSITE" id="PS51399">
    <property type="entry name" value="SEP"/>
    <property type="match status" value="1"/>
</dbReference>
<evidence type="ECO:0000313" key="14">
    <source>
        <dbReference type="EMBL" id="PAA63557.1"/>
    </source>
</evidence>
<dbReference type="OrthoDB" id="25887at2759"/>
<comment type="subcellular location">
    <subcellularLocation>
        <location evidence="1">Cytoplasm</location>
        <location evidence="1">Cytoskeleton</location>
    </subcellularLocation>
</comment>
<evidence type="ECO:0000256" key="8">
    <source>
        <dbReference type="ARBA" id="ARBA00075811"/>
    </source>
</evidence>
<dbReference type="GO" id="GO:0043130">
    <property type="term" value="F:ubiquitin binding"/>
    <property type="evidence" value="ECO:0007669"/>
    <property type="project" value="TreeGrafter"/>
</dbReference>
<feature type="compositionally biased region" description="Gly residues" evidence="11">
    <location>
        <begin position="384"/>
        <end position="393"/>
    </location>
</feature>
<dbReference type="InterPro" id="IPR001012">
    <property type="entry name" value="UBX_dom"/>
</dbReference>
<dbReference type="STRING" id="282301.A0A267ERP8"/>
<evidence type="ECO:0000256" key="2">
    <source>
        <dbReference type="ARBA" id="ARBA00022490"/>
    </source>
</evidence>
<gene>
    <name evidence="14" type="ORF">BOX15_Mlig030001g2</name>
</gene>
<organism evidence="14 15">
    <name type="scientific">Macrostomum lignano</name>
    <dbReference type="NCBI Taxonomy" id="282301"/>
    <lineage>
        <taxon>Eukaryota</taxon>
        <taxon>Metazoa</taxon>
        <taxon>Spiralia</taxon>
        <taxon>Lophotrochozoa</taxon>
        <taxon>Platyhelminthes</taxon>
        <taxon>Rhabditophora</taxon>
        <taxon>Macrostomorpha</taxon>
        <taxon>Macrostomida</taxon>
        <taxon>Macrostomidae</taxon>
        <taxon>Macrostomum</taxon>
    </lineage>
</organism>
<dbReference type="GO" id="GO:0005856">
    <property type="term" value="C:cytoskeleton"/>
    <property type="evidence" value="ECO:0007669"/>
    <property type="project" value="UniProtKB-SubCell"/>
</dbReference>
<dbReference type="AlphaFoldDB" id="A0A267ERP8"/>
<dbReference type="PANTHER" id="PTHR23333">
    <property type="entry name" value="UBX DOMAIN CONTAINING PROTEIN"/>
    <property type="match status" value="1"/>
</dbReference>
<dbReference type="SUPFAM" id="SSF102848">
    <property type="entry name" value="NSFL1 (p97 ATPase) cofactor p47, SEP domain"/>
    <property type="match status" value="1"/>
</dbReference>
<accession>A0A267ERP8</accession>
<feature type="non-terminal residue" evidence="14">
    <location>
        <position position="1"/>
    </location>
</feature>
<dbReference type="PANTHER" id="PTHR23333:SF4">
    <property type="entry name" value="UBX DOMAIN-CONTAINING PROTEIN 11"/>
    <property type="match status" value="1"/>
</dbReference>
<dbReference type="Proteomes" id="UP000215902">
    <property type="component" value="Unassembled WGS sequence"/>
</dbReference>
<feature type="compositionally biased region" description="Acidic residues" evidence="11">
    <location>
        <begin position="231"/>
        <end position="240"/>
    </location>
</feature>
<dbReference type="Pfam" id="PF08059">
    <property type="entry name" value="SEP"/>
    <property type="match status" value="1"/>
</dbReference>
<keyword evidence="3 10" id="KW-0175">Coiled coil</keyword>
<dbReference type="GO" id="GO:0043161">
    <property type="term" value="P:proteasome-mediated ubiquitin-dependent protein catabolic process"/>
    <property type="evidence" value="ECO:0007669"/>
    <property type="project" value="TreeGrafter"/>
</dbReference>
<keyword evidence="2" id="KW-0963">Cytoplasm</keyword>
<evidence type="ECO:0000256" key="11">
    <source>
        <dbReference type="SAM" id="MobiDB-lite"/>
    </source>
</evidence>
<feature type="region of interest" description="Disordered" evidence="11">
    <location>
        <begin position="1"/>
        <end position="96"/>
    </location>
</feature>
<evidence type="ECO:0000256" key="4">
    <source>
        <dbReference type="ARBA" id="ARBA00023212"/>
    </source>
</evidence>
<keyword evidence="15" id="KW-1185">Reference proteome</keyword>
<dbReference type="PROSITE" id="PS50033">
    <property type="entry name" value="UBX"/>
    <property type="match status" value="1"/>
</dbReference>
<evidence type="ECO:0000256" key="9">
    <source>
        <dbReference type="ARBA" id="ARBA00081109"/>
    </source>
</evidence>
<feature type="compositionally biased region" description="Polar residues" evidence="11">
    <location>
        <begin position="1"/>
        <end position="13"/>
    </location>
</feature>